<keyword evidence="10" id="KW-0030">Aminoacyl-tRNA synthetase</keyword>
<comment type="catalytic activity">
    <reaction evidence="11">
        <text>tRNA(Asp) + L-aspartate + ATP = L-aspartyl-tRNA(Asp) + AMP + diphosphate</text>
        <dbReference type="Rhea" id="RHEA:19649"/>
        <dbReference type="Rhea" id="RHEA-COMP:9660"/>
        <dbReference type="Rhea" id="RHEA-COMP:9678"/>
        <dbReference type="ChEBI" id="CHEBI:29991"/>
        <dbReference type="ChEBI" id="CHEBI:30616"/>
        <dbReference type="ChEBI" id="CHEBI:33019"/>
        <dbReference type="ChEBI" id="CHEBI:78442"/>
        <dbReference type="ChEBI" id="CHEBI:78516"/>
        <dbReference type="ChEBI" id="CHEBI:456215"/>
        <dbReference type="EC" id="6.1.1.12"/>
    </reaction>
</comment>
<evidence type="ECO:0000256" key="10">
    <source>
        <dbReference type="ARBA" id="ARBA00023146"/>
    </source>
</evidence>
<dbReference type="FunFam" id="3.30.930.10:FF:000038">
    <property type="entry name" value="Aspartate--tRNA ligase"/>
    <property type="match status" value="1"/>
</dbReference>
<keyword evidence="9" id="KW-0648">Protein biosynthesis</keyword>
<dbReference type="InterPro" id="IPR045864">
    <property type="entry name" value="aa-tRNA-synth_II/BPL/LPL"/>
</dbReference>
<evidence type="ECO:0000256" key="2">
    <source>
        <dbReference type="ARBA" id="ARBA00005312"/>
    </source>
</evidence>
<gene>
    <name evidence="12" type="ORF">SMRZ_LOCUS23907</name>
</gene>
<organism evidence="12 13">
    <name type="scientific">Schistosoma margrebowiei</name>
    <dbReference type="NCBI Taxonomy" id="48269"/>
    <lineage>
        <taxon>Eukaryota</taxon>
        <taxon>Metazoa</taxon>
        <taxon>Spiralia</taxon>
        <taxon>Lophotrochozoa</taxon>
        <taxon>Platyhelminthes</taxon>
        <taxon>Trematoda</taxon>
        <taxon>Digenea</taxon>
        <taxon>Strigeidida</taxon>
        <taxon>Schistosomatoidea</taxon>
        <taxon>Schistosomatidae</taxon>
        <taxon>Schistosoma</taxon>
    </lineage>
</organism>
<dbReference type="STRING" id="48269.A0A183N6I2"/>
<evidence type="ECO:0000313" key="13">
    <source>
        <dbReference type="Proteomes" id="UP000277204"/>
    </source>
</evidence>
<dbReference type="PROSITE" id="PS50862">
    <property type="entry name" value="AA_TRNA_LIGASE_II"/>
    <property type="match status" value="1"/>
</dbReference>
<evidence type="ECO:0000256" key="4">
    <source>
        <dbReference type="ARBA" id="ARBA00018853"/>
    </source>
</evidence>
<dbReference type="EMBL" id="UZAI01020019">
    <property type="protein sequence ID" value="VDP49181.1"/>
    <property type="molecule type" value="Genomic_DNA"/>
</dbReference>
<proteinExistence type="inferred from homology"/>
<sequence length="391" mass="45088">TSFSNLCRDFVRHQPIKADQNFKISVRPLHYLSLVQVISKESIVDVFGRVLKSPVLIEGCNPDTIEIHCEKVFVVSAALPTLPLQIEDAMRPDDDETFSLQFQTLSRVNQDTRLDNRCIDLRTPVNQAIYRVEAGVVKFFMEYLTNAGFVNIHTPKMISAASEGGANVFKVSYFSGSAYLAQSPQLYKQMAIAADFERVFTIGSVFRAEDSNTHRHLTEFVGLDIEMAFKNHYHEVVDLIADMFVHVFKGLQREYQTEIQTICQQYHSEPFEFLQPTLRLQYRDAIRMLQDAGWEIGELDDLNTPAEKFLGKLIKEKYHTDFYILDKFPLDIRAFYTMPHPTEKGYSNSYDFFMRGEEIMSGAQRIHDPVLLSERATHHKVGKFSFLPYYS</sequence>
<dbReference type="InterPro" id="IPR002312">
    <property type="entry name" value="Asp/Asn-tRNA-synth_IIb"/>
</dbReference>
<keyword evidence="8" id="KW-0067">ATP-binding</keyword>
<keyword evidence="6" id="KW-0436">Ligase</keyword>
<accession>A0A183N6I2</accession>
<evidence type="ECO:0000256" key="9">
    <source>
        <dbReference type="ARBA" id="ARBA00022917"/>
    </source>
</evidence>
<dbReference type="InterPro" id="IPR012340">
    <property type="entry name" value="NA-bd_OB-fold"/>
</dbReference>
<dbReference type="Gene3D" id="3.30.930.10">
    <property type="entry name" value="Bira Bifunctional Protein, Domain 2"/>
    <property type="match status" value="1"/>
</dbReference>
<evidence type="ECO:0000256" key="3">
    <source>
        <dbReference type="ARBA" id="ARBA00012841"/>
    </source>
</evidence>
<dbReference type="AlphaFoldDB" id="A0A183N6I2"/>
<keyword evidence="13" id="KW-1185">Reference proteome</keyword>
<evidence type="ECO:0000256" key="1">
    <source>
        <dbReference type="ARBA" id="ARBA00004496"/>
    </source>
</evidence>
<comment type="similarity">
    <text evidence="2">Belongs to the class-II aminoacyl-tRNA synthetase family. Type 2 subfamily.</text>
</comment>
<dbReference type="GO" id="GO:0017101">
    <property type="term" value="C:aminoacyl-tRNA synthetase multienzyme complex"/>
    <property type="evidence" value="ECO:0007669"/>
    <property type="project" value="TreeGrafter"/>
</dbReference>
<evidence type="ECO:0000256" key="8">
    <source>
        <dbReference type="ARBA" id="ARBA00022840"/>
    </source>
</evidence>
<evidence type="ECO:0000256" key="6">
    <source>
        <dbReference type="ARBA" id="ARBA00022598"/>
    </source>
</evidence>
<dbReference type="CDD" id="cd00776">
    <property type="entry name" value="AsxRS_core"/>
    <property type="match status" value="1"/>
</dbReference>
<dbReference type="PRINTS" id="PR01042">
    <property type="entry name" value="TRNASYNTHASP"/>
</dbReference>
<keyword evidence="7" id="KW-0547">Nucleotide-binding</keyword>
<dbReference type="Pfam" id="PF00152">
    <property type="entry name" value="tRNA-synt_2"/>
    <property type="match status" value="1"/>
</dbReference>
<protein>
    <recommendedName>
        <fullName evidence="4">Aspartate--tRNA ligase, cytoplasmic</fullName>
        <ecNumber evidence="3">6.1.1.12</ecNumber>
    </recommendedName>
</protein>
<dbReference type="PANTHER" id="PTHR43450">
    <property type="entry name" value="ASPARTYL-TRNA SYNTHETASE"/>
    <property type="match status" value="1"/>
</dbReference>
<evidence type="ECO:0000313" key="12">
    <source>
        <dbReference type="EMBL" id="VDP49181.1"/>
    </source>
</evidence>
<dbReference type="SUPFAM" id="SSF55681">
    <property type="entry name" value="Class II aaRS and biotin synthetases"/>
    <property type="match status" value="1"/>
</dbReference>
<dbReference type="InterPro" id="IPR004523">
    <property type="entry name" value="Asp-tRNA_synthase_2"/>
</dbReference>
<name>A0A183N6I2_9TREM</name>
<dbReference type="GO" id="GO:0005524">
    <property type="term" value="F:ATP binding"/>
    <property type="evidence" value="ECO:0007669"/>
    <property type="project" value="UniProtKB-KW"/>
</dbReference>
<dbReference type="GO" id="GO:0005829">
    <property type="term" value="C:cytosol"/>
    <property type="evidence" value="ECO:0007669"/>
    <property type="project" value="TreeGrafter"/>
</dbReference>
<reference evidence="12 13" key="1">
    <citation type="submission" date="2018-11" db="EMBL/GenBank/DDBJ databases">
        <authorList>
            <consortium name="Pathogen Informatics"/>
        </authorList>
    </citation>
    <scope>NUCLEOTIDE SEQUENCE [LARGE SCALE GENOMIC DNA]</scope>
    <source>
        <strain evidence="12 13">Zambia</strain>
    </source>
</reference>
<keyword evidence="5" id="KW-0963">Cytoplasm</keyword>
<evidence type="ECO:0000256" key="11">
    <source>
        <dbReference type="ARBA" id="ARBA00047904"/>
    </source>
</evidence>
<dbReference type="GO" id="GO:0003723">
    <property type="term" value="F:RNA binding"/>
    <property type="evidence" value="ECO:0007669"/>
    <property type="project" value="TreeGrafter"/>
</dbReference>
<dbReference type="Proteomes" id="UP000277204">
    <property type="component" value="Unassembled WGS sequence"/>
</dbReference>
<evidence type="ECO:0000256" key="5">
    <source>
        <dbReference type="ARBA" id="ARBA00022490"/>
    </source>
</evidence>
<dbReference type="GO" id="GO:0004815">
    <property type="term" value="F:aspartate-tRNA ligase activity"/>
    <property type="evidence" value="ECO:0007669"/>
    <property type="project" value="UniProtKB-EC"/>
</dbReference>
<dbReference type="GO" id="GO:0006422">
    <property type="term" value="P:aspartyl-tRNA aminoacylation"/>
    <property type="evidence" value="ECO:0007669"/>
    <property type="project" value="InterPro"/>
</dbReference>
<dbReference type="Gene3D" id="2.40.50.140">
    <property type="entry name" value="Nucleic acid-binding proteins"/>
    <property type="match status" value="1"/>
</dbReference>
<feature type="non-terminal residue" evidence="12">
    <location>
        <position position="1"/>
    </location>
</feature>
<dbReference type="SUPFAM" id="SSF50249">
    <property type="entry name" value="Nucleic acid-binding proteins"/>
    <property type="match status" value="1"/>
</dbReference>
<dbReference type="PANTHER" id="PTHR43450:SF1">
    <property type="entry name" value="ASPARTATE--TRNA LIGASE, CYTOPLASMIC"/>
    <property type="match status" value="1"/>
</dbReference>
<comment type="subcellular location">
    <subcellularLocation>
        <location evidence="1">Cytoplasm</location>
    </subcellularLocation>
</comment>
<dbReference type="InterPro" id="IPR004364">
    <property type="entry name" value="Aa-tRNA-synt_II"/>
</dbReference>
<dbReference type="InterPro" id="IPR006195">
    <property type="entry name" value="aa-tRNA-synth_II"/>
</dbReference>
<evidence type="ECO:0000256" key="7">
    <source>
        <dbReference type="ARBA" id="ARBA00022741"/>
    </source>
</evidence>
<dbReference type="EC" id="6.1.1.12" evidence="3"/>